<evidence type="ECO:0000313" key="2">
    <source>
        <dbReference type="EMBL" id="SDU67464.1"/>
    </source>
</evidence>
<dbReference type="AlphaFoldDB" id="A0A1H2KFP2"/>
<dbReference type="Proteomes" id="UP000182977">
    <property type="component" value="Chromosome I"/>
</dbReference>
<feature type="transmembrane region" description="Helical" evidence="1">
    <location>
        <begin position="39"/>
        <end position="60"/>
    </location>
</feature>
<reference evidence="3" key="1">
    <citation type="submission" date="2016-10" db="EMBL/GenBank/DDBJ databases">
        <authorList>
            <person name="Varghese N."/>
            <person name="Submissions S."/>
        </authorList>
    </citation>
    <scope>NUCLEOTIDE SEQUENCE [LARGE SCALE GENOMIC DNA]</scope>
    <source>
        <strain evidence="3">DSM 45079</strain>
    </source>
</reference>
<organism evidence="2 3">
    <name type="scientific">Jiangella alkaliphila</name>
    <dbReference type="NCBI Taxonomy" id="419479"/>
    <lineage>
        <taxon>Bacteria</taxon>
        <taxon>Bacillati</taxon>
        <taxon>Actinomycetota</taxon>
        <taxon>Actinomycetes</taxon>
        <taxon>Jiangellales</taxon>
        <taxon>Jiangellaceae</taxon>
        <taxon>Jiangella</taxon>
    </lineage>
</organism>
<keyword evidence="1" id="KW-1133">Transmembrane helix</keyword>
<name>A0A1H2KFP2_9ACTN</name>
<keyword evidence="1" id="KW-0472">Membrane</keyword>
<sequence length="363" mass="37521">MTEHDDELARALNDVPVGEYAPIERLRGRARQLRLRRRLAGAGLAVGAAALVAVPSALAISGDGGTAGPQPAASGTSTPCPETYADIRDGEVPDPVMEPAGVPEVLRLLWSPDAAPAPERAFAEDASAQNAAAVQQLAGCPDPADQSVLVVQVDGDIVTRSALVLRVSDDTVMVTSEAATTLAAGDTEVTVERSEGFVSAYWESGGATWAVRGDELSDDEIAELIQTMRTDGGRLDVGDWSVAADAEQLIQGTGRIDRPGDYSYSAVGPDDLRLTVADEDDSLWLHARAGSRVTAVAGAMALVLPPAGDAGAFLAWQPTDGVTATLQGQASEAELLAIAETVGPVPVDEPRLADVWALGDAGL</sequence>
<dbReference type="RefSeq" id="WP_046772358.1">
    <property type="nucleotide sequence ID" value="NZ_LBMC01000060.1"/>
</dbReference>
<accession>A0A1H2KFP2</accession>
<keyword evidence="1" id="KW-0812">Transmembrane</keyword>
<dbReference type="EMBL" id="LT629791">
    <property type="protein sequence ID" value="SDU67464.1"/>
    <property type="molecule type" value="Genomic_DNA"/>
</dbReference>
<gene>
    <name evidence="2" type="ORF">SAMN04488563_3776</name>
</gene>
<evidence type="ECO:0000256" key="1">
    <source>
        <dbReference type="SAM" id="Phobius"/>
    </source>
</evidence>
<keyword evidence="3" id="KW-1185">Reference proteome</keyword>
<proteinExistence type="predicted"/>
<evidence type="ECO:0000313" key="3">
    <source>
        <dbReference type="Proteomes" id="UP000182977"/>
    </source>
</evidence>
<dbReference type="OrthoDB" id="5189119at2"/>
<dbReference type="STRING" id="419479.SAMN04488563_3776"/>
<protein>
    <recommendedName>
        <fullName evidence="4">DUF4367 domain-containing protein</fullName>
    </recommendedName>
</protein>
<evidence type="ECO:0008006" key="4">
    <source>
        <dbReference type="Google" id="ProtNLM"/>
    </source>
</evidence>